<keyword evidence="2" id="KW-1185">Reference proteome</keyword>
<comment type="caution">
    <text evidence="1">The sequence shown here is derived from an EMBL/GenBank/DDBJ whole genome shotgun (WGS) entry which is preliminary data.</text>
</comment>
<dbReference type="Proteomes" id="UP000005824">
    <property type="component" value="Unassembled WGS sequence"/>
</dbReference>
<sequence>MCTGQFWLEPGMLLKQFDDFELQWDGTFVVLLRFKVRALRRQLTDP</sequence>
<dbReference type="EMBL" id="ABVL01000012">
    <property type="protein sequence ID" value="EDY18579.1"/>
    <property type="molecule type" value="Genomic_DNA"/>
</dbReference>
<dbReference type="InParanoid" id="B4D4X6"/>
<accession>B4D4X6</accession>
<gene>
    <name evidence="1" type="ORF">CfE428DRAFT_3964</name>
</gene>
<proteinExistence type="predicted"/>
<protein>
    <submittedName>
        <fullName evidence="1">Uncharacterized protein</fullName>
    </submittedName>
</protein>
<evidence type="ECO:0000313" key="2">
    <source>
        <dbReference type="Proteomes" id="UP000005824"/>
    </source>
</evidence>
<organism evidence="1 2">
    <name type="scientific">Chthoniobacter flavus Ellin428</name>
    <dbReference type="NCBI Taxonomy" id="497964"/>
    <lineage>
        <taxon>Bacteria</taxon>
        <taxon>Pseudomonadati</taxon>
        <taxon>Verrucomicrobiota</taxon>
        <taxon>Spartobacteria</taxon>
        <taxon>Chthoniobacterales</taxon>
        <taxon>Chthoniobacteraceae</taxon>
        <taxon>Chthoniobacter</taxon>
    </lineage>
</organism>
<evidence type="ECO:0000313" key="1">
    <source>
        <dbReference type="EMBL" id="EDY18579.1"/>
    </source>
</evidence>
<name>B4D4X6_9BACT</name>
<dbReference type="AlphaFoldDB" id="B4D4X6"/>
<reference evidence="1 2" key="1">
    <citation type="journal article" date="2011" name="J. Bacteriol.">
        <title>Genome sequence of Chthoniobacter flavus Ellin428, an aerobic heterotrophic soil bacterium.</title>
        <authorList>
            <person name="Kant R."/>
            <person name="van Passel M.W."/>
            <person name="Palva A."/>
            <person name="Lucas S."/>
            <person name="Lapidus A."/>
            <person name="Glavina Del Rio T."/>
            <person name="Dalin E."/>
            <person name="Tice H."/>
            <person name="Bruce D."/>
            <person name="Goodwin L."/>
            <person name="Pitluck S."/>
            <person name="Larimer F.W."/>
            <person name="Land M.L."/>
            <person name="Hauser L."/>
            <person name="Sangwan P."/>
            <person name="de Vos W.M."/>
            <person name="Janssen P.H."/>
            <person name="Smidt H."/>
        </authorList>
    </citation>
    <scope>NUCLEOTIDE SEQUENCE [LARGE SCALE GENOMIC DNA]</scope>
    <source>
        <strain evidence="1 2">Ellin428</strain>
    </source>
</reference>